<keyword evidence="4" id="KW-1185">Reference proteome</keyword>
<feature type="compositionally biased region" description="Low complexity" evidence="1">
    <location>
        <begin position="936"/>
        <end position="967"/>
    </location>
</feature>
<feature type="compositionally biased region" description="Polar residues" evidence="1">
    <location>
        <begin position="3530"/>
        <end position="3544"/>
    </location>
</feature>
<feature type="compositionally biased region" description="Polar residues" evidence="1">
    <location>
        <begin position="3288"/>
        <end position="3313"/>
    </location>
</feature>
<feature type="compositionally biased region" description="Low complexity" evidence="1">
    <location>
        <begin position="3413"/>
        <end position="3425"/>
    </location>
</feature>
<feature type="compositionally biased region" description="Low complexity" evidence="1">
    <location>
        <begin position="3487"/>
        <end position="3522"/>
    </location>
</feature>
<gene>
    <name evidence="2" type="ORF">C1SCF055_LOCUS21013</name>
</gene>
<feature type="compositionally biased region" description="Low complexity" evidence="1">
    <location>
        <begin position="3257"/>
        <end position="3287"/>
    </location>
</feature>
<feature type="region of interest" description="Disordered" evidence="1">
    <location>
        <begin position="1"/>
        <end position="86"/>
    </location>
</feature>
<feature type="compositionally biased region" description="Low complexity" evidence="1">
    <location>
        <begin position="3584"/>
        <end position="3593"/>
    </location>
</feature>
<dbReference type="EMBL" id="CAMXCT030001943">
    <property type="protein sequence ID" value="CAL4781675.1"/>
    <property type="molecule type" value="Genomic_DNA"/>
</dbReference>
<organism evidence="2">
    <name type="scientific">Cladocopium goreaui</name>
    <dbReference type="NCBI Taxonomy" id="2562237"/>
    <lineage>
        <taxon>Eukaryota</taxon>
        <taxon>Sar</taxon>
        <taxon>Alveolata</taxon>
        <taxon>Dinophyceae</taxon>
        <taxon>Suessiales</taxon>
        <taxon>Symbiodiniaceae</taxon>
        <taxon>Cladocopium</taxon>
    </lineage>
</organism>
<feature type="compositionally biased region" description="Low complexity" evidence="1">
    <location>
        <begin position="3392"/>
        <end position="3406"/>
    </location>
</feature>
<feature type="compositionally biased region" description="Basic residues" evidence="1">
    <location>
        <begin position="2669"/>
        <end position="2693"/>
    </location>
</feature>
<feature type="compositionally biased region" description="Low complexity" evidence="1">
    <location>
        <begin position="3352"/>
        <end position="3366"/>
    </location>
</feature>
<dbReference type="OrthoDB" id="413801at2759"/>
<feature type="compositionally biased region" description="Low complexity" evidence="1">
    <location>
        <begin position="3210"/>
        <end position="3250"/>
    </location>
</feature>
<dbReference type="PANTHER" id="PTHR48176:SF1">
    <property type="entry name" value="DDRGK DOMAIN-CONTAINING PROTEIN 1"/>
    <property type="match status" value="1"/>
</dbReference>
<dbReference type="PANTHER" id="PTHR48176">
    <property type="entry name" value="DDRGK DOMAIN-CONTAINING PROTEIN 1"/>
    <property type="match status" value="1"/>
</dbReference>
<name>A0A9P1CNV8_9DINO</name>
<feature type="compositionally biased region" description="Polar residues" evidence="1">
    <location>
        <begin position="3003"/>
        <end position="3020"/>
    </location>
</feature>
<feature type="compositionally biased region" description="Polar residues" evidence="1">
    <location>
        <begin position="615"/>
        <end position="640"/>
    </location>
</feature>
<feature type="compositionally biased region" description="Basic residues" evidence="1">
    <location>
        <begin position="45"/>
        <end position="69"/>
    </location>
</feature>
<evidence type="ECO:0000313" key="3">
    <source>
        <dbReference type="EMBL" id="CAL4781675.1"/>
    </source>
</evidence>
<feature type="region of interest" description="Disordered" evidence="1">
    <location>
        <begin position="3627"/>
        <end position="3663"/>
    </location>
</feature>
<feature type="compositionally biased region" description="Polar residues" evidence="1">
    <location>
        <begin position="921"/>
        <end position="935"/>
    </location>
</feature>
<feature type="region of interest" description="Disordered" evidence="1">
    <location>
        <begin position="2352"/>
        <end position="2379"/>
    </location>
</feature>
<feature type="compositionally biased region" description="Low complexity" evidence="1">
    <location>
        <begin position="690"/>
        <end position="704"/>
    </location>
</feature>
<feature type="compositionally biased region" description="Low complexity" evidence="1">
    <location>
        <begin position="975"/>
        <end position="984"/>
    </location>
</feature>
<feature type="compositionally biased region" description="Low complexity" evidence="1">
    <location>
        <begin position="2954"/>
        <end position="3002"/>
    </location>
</feature>
<evidence type="ECO:0000313" key="4">
    <source>
        <dbReference type="Proteomes" id="UP001152797"/>
    </source>
</evidence>
<feature type="region of interest" description="Disordered" evidence="1">
    <location>
        <begin position="591"/>
        <end position="1002"/>
    </location>
</feature>
<feature type="compositionally biased region" description="Low complexity" evidence="1">
    <location>
        <begin position="642"/>
        <end position="659"/>
    </location>
</feature>
<feature type="compositionally biased region" description="Pro residues" evidence="1">
    <location>
        <begin position="3636"/>
        <end position="3645"/>
    </location>
</feature>
<feature type="region of interest" description="Disordered" evidence="1">
    <location>
        <begin position="1018"/>
        <end position="1054"/>
    </location>
</feature>
<feature type="region of interest" description="Disordered" evidence="1">
    <location>
        <begin position="2915"/>
        <end position="3611"/>
    </location>
</feature>
<feature type="compositionally biased region" description="Low complexity" evidence="1">
    <location>
        <begin position="3191"/>
        <end position="3203"/>
    </location>
</feature>
<accession>A0A9P1CNV8</accession>
<evidence type="ECO:0000313" key="2">
    <source>
        <dbReference type="EMBL" id="CAI3994363.1"/>
    </source>
</evidence>
<feature type="non-terminal residue" evidence="2">
    <location>
        <position position="1"/>
    </location>
</feature>
<reference evidence="3 4" key="2">
    <citation type="submission" date="2024-05" db="EMBL/GenBank/DDBJ databases">
        <authorList>
            <person name="Chen Y."/>
            <person name="Shah S."/>
            <person name="Dougan E. K."/>
            <person name="Thang M."/>
            <person name="Chan C."/>
        </authorList>
    </citation>
    <scope>NUCLEOTIDE SEQUENCE [LARGE SCALE GENOMIC DNA]</scope>
</reference>
<sequence length="5239" mass="579433">MDWMNPMHQAVPPWVKPYLNNYGQAPGPSPEDEEDEYSSSESVAAKKKKDKKDKKSVKKDKKLKKKKKEKALGAPGPEWGETKEGFKCTSKKNSEDFSNLDEYALQLGWYNLWKKPGKKPQEQDSPLPTDVFQKYSRVKGPQGELEVCHVERAVKVVLGPPNSPISLAYRILMKADDIFEHSDGVQAWYGKVAEVALLNQEDSLCAQQYINHCKGIYLQLQLRELAKTKAAELAGCFQLSITVVTTSNLLCSSHSPMQVECRPSHTMVVCNSIHCPQLMACSNRHRLVPNSHTMVDSSSINNNIMVVCSSSQVNNMVACISNLRLEECTSSQVPCSHSQHMLLCSSSPNLEECNSSKVPCSHSQHMLLCSSSPNLEECNSSPNLEECNSSKVPCSHSQHMLLCSSSPNLEECNSSPNLEECNSSKVPCSHSQHMLLRSSSPNLEECNSSKVPCSHSQHMLLCNSSPNLEECNSSQVPCSHSQHMLLCSSSPNLEEWQQQPQPGGVSQQPSAMSARPVSKPPPGGCNSRPSAMQPETKLHGGVQQQQQPPPEEVSTAAKCCCHKLEECNSSKVPATALQQPSTWRNATAAKCLQPDPQHGGLQQPQPPPGGVQQQASAMQPQPTHAMHQQPQIGEVQQQLPTGGMQPQPPHGMQQQPPWMASKDAATAKQLQVQQQPSAMQPDQQQPPPGGVQQQQSAMLPQPLQQQPPPGGMQQQQSAMQPQPTHATMQQQPQPGGMQQQPQPGGMQQQQSAMLPQPLQQQPPPGGVQQQPSAMQPDQQQPPPGGVQQQPSAMQPDQLHGGVQQQQPPPGGVQQQPSAMQPDQQPGGLQQQQPQVGEVQQQPSAMQPDQQPGGLQQQQPQVGEVQQQPSAMQPDQQHGGLQQQQPPPGRVQQQPSAMQPGQQHGGMHQQPQAGEVKPTGGMHQQQQPPLTQTADEQQQQPQKPEPQAGGQQQQQPEAQSGDQQQQPQQPGPQQPEPHQQQMAEADGSQKGVPSTGNVEAAKEAAKEASFMAKIKETAMGSDDGDAPAPVPHQPPPPSEDESSMGGMTSSEDSYVENELEWQSQLEYQGQEMLFWESETKVRVRSVGPTAYERHQLENMVVPREFTSKIKKILNHFGNPNGTWNTTKALVTYFRQHECRNYARGQMVPVSSAMFTVFKHMLVSNWALLWPEFKDLRLCKVAVAKSKQTLEAYLAVDKEQQVAGVPMEVEPSDPASGGCIDLVAPGGDGQVGEKAFTLPYGICTLKDVEQRAYINKGGKAEWVWSRVHSFCQIQKEPGKMLKQSMSALLEDLNQLQVPESAVHYRGKEHSDDAEWKVPITAMIQRPGGPMASAELFFTPQGLTQNWGSLLSLSPGGVALWKKLGRRTWLNRCIASSMENATFLDILFFNAYLMCHPKLKGQGQNLWLAIGSNTMPELIFHAGSWLESLALSMKEEPLSMLPILRTKEGNARLLADPVNRMLLLWKLRKNKQHRMEIAGTHGELGGNTMRMMRYEAYLDCLLHSKALEQGFSGCKQVCVAWDPSSYGGKDVFVGCLYEPKSNTGAYLMSQHLGATYISELDSSLLEMAQARKLTRLEGYREIKGLSAALEGIGLTLKNFFVPEELVLRPLNSEELRLQGGDGKWYIQDMKTGEVRPHVPPGFDLGSLPALTSISDQGPANTAALNYMLYSSRALLMWSLWDPYHRAWNDLKLALKRSVGGGWRAVLELTLVVNMNYGPFGSGSWFFKKKAKLHDFMATQSINSPAWDNFQTLICQERRVPEPSNLEEAEAMFHQLVGMDSFNQKGPLVKLMRWFSFFESMAFYEGELYSTKLILLHALGKGDNAGSEAEVEEPLPEQGDHRKELAELKKRKGTWALAPSLINGKSLCMNDCIMSCGKATWQNFAERAREICTPLQVRELNISCAQSRYWCCELLDMLESSLEDARCLKHLWPEFQGHDQAMIWHIDLLAKLLETRAMQAHDLAMAHWKILLQAEEAEAAGALVKSLSTIYWRFNPLVRALFLAFEEDAYKCQVYTSESQAMKLQLLFTQNLGDSRLVENIHQHGRDLCRASKSNSMSNVSIMANILKCGVLEGRKIPVVTAKETLKATGAAWQSKSKEAVVHRLRTHGKNLPVELQRMMAPNKKAYEQWPSPSPGSLFQSCASTHWLFSYFSSPPSEDVNVNSAWLSCLARPGAILAQESTSSLVMVIASAEYSFLGVAMEARVGLDLERTFHCIIQRHAVGFRHISNLSDWVELPVEPCLTSAGGTRGPIGWRRVGHPQPLETAALLHGLTLTFQQLKDLVKELGASTKGLTSKKAVVELLISIACPEDKLEEVKAKYATETTEGEGQMDSDLSEVVSELGQDDGNAQDLKDLKEKKKHHRAKKALKKAEQRLKEQRDPAAMQRIKEEERAVEKEVAQELDDPEKMREAKAAGIDELDDHRFKSQWDEDYPELDGTFSQLRFSRSFAKKVKWEDALAQVHKHNWQKWALVQDENPLGEGEEAQEPGIIPQDLLDLLKGHIEANLTEKAKRYPLPQDDTQCLCVWPFAADFCFIQPLASIDSTTLVSKRSVLLWGCASGTWTAYGGEYCLSCSGGVPLPPGLPMVENAVLAFGMAAILGICQAGSYGCGEAIVPSAWWLGHKGLPMDWMNPMHQAVPPWVKPYLNNYGQAPGPSPEDEEDEYSSSESVAAKSSRKKKDKKDKKSVKKDKKLKKKKKEKESSSSSSSSESGVIPSHWVHLGPEWGETKEGFKCTSKKNSEDFSNLDEYALQLGWYNLWKKPGKKPQEQDSPLPTGVFQKYSRVKGPQGELEVCHVERAVKVVLGPPNSPISLAYRILMKADDIFEHSDGVQAWYGKVAEVALLNQEDSLWAQQYINHCKGLPGGHWQAVQLGNLESQLPKDGMKQNQPMVGKGDCVRERERQLMPGEVAYGLARGYGFGQVGGHHQQPAMQQPQPHAGGMQAQPHHGGMQQHPLPSAHGMQQQAQASAQQPYYGGQQQHQQQHHGGLQQQPGQQHGGMHQQPQTGGVHQQPSAMQPQPTHATMHQQPQPGGMQQQQSAMQPQPTHATMQQQPQPGGMQQQPQPGGMQQQQSAMQPQPTHATTQQQPQPGGMQQQQSAMQPQPTHATMQQQPQPGGMQQQPSAMQPQPTHATMQQQPQPGGMQQQQSAMQLQPTHATMQQQPQPGGMQQQPQPGGMQQQQSAMLPQPLQQQPPPGGVQQQPSAMQPDQQQPPPGGVQQQPSAMQPDQLHGGVQQQQPPPGGVQQQQSAMLPQPLQQQPPPGGMQQQPSAMQPDPQHGGLQQQQPPPGGVQQQASAMQPQPTHAMHQQPQIGEVQQQLPTGGMQPQPPHGMQQQPPCGGVQQQPSAMQPDQQQPPPGGVQQQQSAMLPQPLQQQPPPGGVQQQPSAMQPDQQQPPPGGVQQQQSAMLPQPLQQQPPPGGVQQQPSAMQPDQQQPPPGGMQQQQSAMLPQPLQQQPPPGGVQQQPSAMQPDQQQPPPGGVQQQPSAMQPDQLHGGVQQQQPPPGGVQQQPSAMQPGQQHGGMHQQPQAGEVKPTGGMHQQQQPPLTQTADEQQQQPQKPEPQAGGQQQQQPEAQSGDQQQQPQQPGPQQPEPHQQQMAEADGSQKGVPSTGNVEAAKEAAKEASFMAKIKETAMGSDDGDAPAPVPHQPPPPSEDESSMGGMTSSEDSYVENELEWQSQLEYQGQEMLFWESETKVRVRSVGPTAYERHQLENMVVPREFTSKIKKILNHFGNPNGTWNTTKALVTYFRQHECRNYARGQMVPVSPAMFTVFKHMLVSNWALLWPEFKDLRLCKVAVAKSKQTLEAYLAVDKEQQVAGVPMEVEPSDPASGGCIDLVAPGGDGQVGEKAFTLPYGICTLKDVEQRAYINKGGKAEWVWSRVHSFCQIQKEPGKMLKQSMSALLEDLNQLQVPESAVHYRGKEHSDDAEWKVPITAMIQRPGGPMASAELFFTPQGLTQNWGSLLSLSPGGVALWKKLGRRTWLNRCIASSMENATFLDILFFNAYLMCHPKLKGQGQNLWLAIGSNTMPELIFHAGSWLESLALSMKEEPLSMLPILRTKEGNARLLADPVNRMLLLWKLRKNKQHRMEIAGTHGELGGSTMRMMRYEAYLDCLLHSKALEQGFSGCKQVCVAWDPSSYGGKDVFVGCLYDPKSNTGAYLMSQHLGATYISELDSSLLEMAQARKLTRLEGYREIKGLSAALEGIGLTLKNFFVPEELVLRPLNSEELRLQGGDGKWYIQDMKTGEVRPHVPPGFDLGSLPALISISDQGPANTAALNYMLYSSRALLMWSLWDPYHRAWNDLKLALKRSVGGGWRAVLELTLVVNMNYGPFGSGSWFFKKKAKLHDFMATQSINSPAWDNFQTLICQERRVPEPSNLEEAEAMFHQLVGMDSFNQKGPLVKLMRWFSFFESMAFYEGELYSTKLILLHALDKGDNAGSEAEVEEPLPEQGDHRKELAELKKRKGTWALAPSLINGKSLCMKDCIMSCGKATWQNFAERAREICTPLQVRELNISCAQSRYWCCELLDMLESSLEDARCLKHLWPEFQGHDQAMIWHIDLLAKLLETRAMQAHDLAMAHWKILLQAEEAEAAGALVKSLSTIYWRFNPLVRALFLAFEEDAYKCQVYTSESQAMKLQLLFTQNLGDSRLVENIHQHGRDLCRASKSNSMSNVSIMANILKCGVLEGRKIPVVTAKETLKATGAAWQSKSKEAVVHRLRTHGKNLPVELQRMMAPNKKAYEQWPSPSPGSLFQSCASTHWLFSYFSSPPSEDVNVNSAWLSCLARPGAILAQESTSSLVMVIASAEYSFLGVAMEARVGLDLERTFHCIIQRHAVGFRHISNLSDWVELPVEPCLTSAGGTRGPIGWRRVGHPQPLETAALLHGLTLTFQQLKDLVKELGASTKGLTSKKAVVELLISIACPEDKLEEVKAKYATETTEGEGQMDSDLSEVVSELGQDDGNAQDLKRRLKEQRDPAAMQRIKEEERAVEKEVAQELDDPEKMREAKAAGIDELDDHRFKSQWDEDYPELDGTFSQLRFSRSFAKKVKWEDALAQVHKHNWQKWALVQDENPLGEGEEAQEPGIIPQDLLDLLKGHIEANLTEKAKRYPLPQDDTQCLCVWPFAADFCFIQPLASIDSTTLVSKRSVLLWGCASGTWTAYGGEYCLSCSGGVPLPPGLPMVENAVLAFGMAAILGICQAGSYGCGEAIVPSAWWLGPGNFADRSTPCQYRQQDLTSSGKIILLSELWG</sequence>
<feature type="compositionally biased region" description="Low complexity" evidence="1">
    <location>
        <begin position="711"/>
        <end position="759"/>
    </location>
</feature>
<feature type="region of interest" description="Disordered" evidence="1">
    <location>
        <begin position="494"/>
        <end position="550"/>
    </location>
</feature>
<dbReference type="InterPro" id="IPR050899">
    <property type="entry name" value="DDRGK_domain-containing"/>
</dbReference>
<feature type="compositionally biased region" description="Low complexity" evidence="1">
    <location>
        <begin position="669"/>
        <end position="683"/>
    </location>
</feature>
<feature type="compositionally biased region" description="Low complexity" evidence="1">
    <location>
        <begin position="3373"/>
        <end position="3385"/>
    </location>
</feature>
<dbReference type="Proteomes" id="UP001152797">
    <property type="component" value="Unassembled WGS sequence"/>
</dbReference>
<feature type="region of interest" description="Disordered" evidence="1">
    <location>
        <begin position="2644"/>
        <end position="2714"/>
    </location>
</feature>
<feature type="compositionally biased region" description="Low complexity" evidence="1">
    <location>
        <begin position="766"/>
        <end position="778"/>
    </location>
</feature>
<feature type="compositionally biased region" description="Low complexity" evidence="1">
    <location>
        <begin position="800"/>
        <end position="913"/>
    </location>
</feature>
<feature type="compositionally biased region" description="Low complexity" evidence="1">
    <location>
        <begin position="593"/>
        <end position="603"/>
    </location>
</feature>
<reference evidence="2" key="1">
    <citation type="submission" date="2022-10" db="EMBL/GenBank/DDBJ databases">
        <authorList>
            <person name="Chen Y."/>
            <person name="Dougan E. K."/>
            <person name="Chan C."/>
            <person name="Rhodes N."/>
            <person name="Thang M."/>
        </authorList>
    </citation>
    <scope>NUCLEOTIDE SEQUENCE</scope>
</reference>
<protein>
    <submittedName>
        <fullName evidence="2">Uncharacterized protein</fullName>
    </submittedName>
</protein>
<feature type="compositionally biased region" description="Basic and acidic residues" evidence="1">
    <location>
        <begin position="2365"/>
        <end position="2379"/>
    </location>
</feature>
<dbReference type="EMBL" id="CAMXCT020001943">
    <property type="protein sequence ID" value="CAL1147738.1"/>
    <property type="molecule type" value="Genomic_DNA"/>
</dbReference>
<comment type="caution">
    <text evidence="2">The sequence shown here is derived from an EMBL/GenBank/DDBJ whole genome shotgun (WGS) entry which is preliminary data.</text>
</comment>
<feature type="compositionally biased region" description="Low complexity" evidence="1">
    <location>
        <begin position="3432"/>
        <end position="3446"/>
    </location>
</feature>
<feature type="compositionally biased region" description="Low complexity" evidence="1">
    <location>
        <begin position="3453"/>
        <end position="3465"/>
    </location>
</feature>
<feature type="compositionally biased region" description="Low complexity" evidence="1">
    <location>
        <begin position="3545"/>
        <end position="3576"/>
    </location>
</feature>
<dbReference type="GO" id="GO:0044389">
    <property type="term" value="F:ubiquitin-like protein ligase binding"/>
    <property type="evidence" value="ECO:0007669"/>
    <property type="project" value="TreeGrafter"/>
</dbReference>
<feature type="compositionally biased region" description="Basic residues" evidence="1">
    <location>
        <begin position="2354"/>
        <end position="2364"/>
    </location>
</feature>
<feature type="compositionally biased region" description="Low complexity" evidence="1">
    <location>
        <begin position="497"/>
        <end position="510"/>
    </location>
</feature>
<feature type="compositionally biased region" description="Low complexity" evidence="1">
    <location>
        <begin position="2919"/>
        <end position="2935"/>
    </location>
</feature>
<evidence type="ECO:0000256" key="1">
    <source>
        <dbReference type="SAM" id="MobiDB-lite"/>
    </source>
</evidence>
<feature type="compositionally biased region" description="Pro residues" evidence="1">
    <location>
        <begin position="1027"/>
        <end position="1036"/>
    </location>
</feature>
<proteinExistence type="predicted"/>
<feature type="compositionally biased region" description="Low complexity" evidence="1">
    <location>
        <begin position="3315"/>
        <end position="3345"/>
    </location>
</feature>
<dbReference type="EMBL" id="CAMXCT010001943">
    <property type="protein sequence ID" value="CAI3994363.1"/>
    <property type="molecule type" value="Genomic_DNA"/>
</dbReference>
<feature type="compositionally biased region" description="Low complexity" evidence="1">
    <location>
        <begin position="3021"/>
        <end position="3184"/>
    </location>
</feature>